<feature type="domain" description="DUF7730" evidence="1">
    <location>
        <begin position="9"/>
        <end position="128"/>
    </location>
</feature>
<dbReference type="InterPro" id="IPR056632">
    <property type="entry name" value="DUF7730"/>
</dbReference>
<reference evidence="2" key="1">
    <citation type="submission" date="2020-06" db="EMBL/GenBank/DDBJ databases">
        <title>Draft genome sequences of strains closely related to Aspergillus parafelis and Aspergillus hiratsukae.</title>
        <authorList>
            <person name="Dos Santos R.A.C."/>
            <person name="Rivero-Menendez O."/>
            <person name="Steenwyk J.L."/>
            <person name="Mead M.E."/>
            <person name="Goldman G.H."/>
            <person name="Alastruey-Izquierdo A."/>
            <person name="Rokas A."/>
        </authorList>
    </citation>
    <scope>NUCLEOTIDE SEQUENCE</scope>
    <source>
        <strain evidence="2">CNM-CM5623</strain>
    </source>
</reference>
<evidence type="ECO:0000313" key="2">
    <source>
        <dbReference type="EMBL" id="KAF7166133.1"/>
    </source>
</evidence>
<dbReference type="PANTHER" id="PTHR42085:SF2">
    <property type="entry name" value="F-BOX DOMAIN-CONTAINING PROTEIN"/>
    <property type="match status" value="1"/>
</dbReference>
<dbReference type="AlphaFoldDB" id="A0A8H6Q4H5"/>
<dbReference type="InterPro" id="IPR038883">
    <property type="entry name" value="AN11006-like"/>
</dbReference>
<dbReference type="OrthoDB" id="515692at2759"/>
<gene>
    <name evidence="2" type="ORF">CNMCM5623_010010</name>
</gene>
<sequence>MRIDNPISFLDLPPELRIQIYKLLLGENRYKDICLGQRGPEKNSSEDKKDSTETRGLHPAVPFIYPLMELFLTNKQIYLEAVHMFYTHSIFEASIELGEKDWQMIYKWLVMIGPQNRKNLRRIKIRYCCLEWAPILENGQPGERWIADLRDFDLYRPYDWENLSPTGRWVEYISPTIEKIFKLLGECRDVIVTIDCCAYELGHRLLCPELYVAEQGTGYPNSSWFHMSPHTWYNLCISCEKQPDIDFDDDLYGEYHFFGPPDKSVIPDLVELYRTRYGGDSISVLWKGHTIWAIAERSWRSNVIERSGWDIIQSEYSPLREVHSCTAPTTEMVTMHLKRRSKKLPKLAAQSTGDLEADINLCMRCSGD</sequence>
<dbReference type="PANTHER" id="PTHR42085">
    <property type="entry name" value="F-BOX DOMAIN-CONTAINING PROTEIN"/>
    <property type="match status" value="1"/>
</dbReference>
<dbReference type="EMBL" id="JACBAE010001308">
    <property type="protein sequence ID" value="KAF7166133.1"/>
    <property type="molecule type" value="Genomic_DNA"/>
</dbReference>
<name>A0A8H6Q4H5_9EURO</name>
<organism evidence="2 3">
    <name type="scientific">Aspergillus felis</name>
    <dbReference type="NCBI Taxonomy" id="1287682"/>
    <lineage>
        <taxon>Eukaryota</taxon>
        <taxon>Fungi</taxon>
        <taxon>Dikarya</taxon>
        <taxon>Ascomycota</taxon>
        <taxon>Pezizomycotina</taxon>
        <taxon>Eurotiomycetes</taxon>
        <taxon>Eurotiomycetidae</taxon>
        <taxon>Eurotiales</taxon>
        <taxon>Aspergillaceae</taxon>
        <taxon>Aspergillus</taxon>
        <taxon>Aspergillus subgen. Fumigati</taxon>
    </lineage>
</organism>
<dbReference type="Pfam" id="PF24864">
    <property type="entry name" value="DUF7730"/>
    <property type="match status" value="1"/>
</dbReference>
<proteinExistence type="predicted"/>
<protein>
    <recommendedName>
        <fullName evidence="1">DUF7730 domain-containing protein</fullName>
    </recommendedName>
</protein>
<dbReference type="Proteomes" id="UP000654922">
    <property type="component" value="Unassembled WGS sequence"/>
</dbReference>
<accession>A0A8H6Q4H5</accession>
<evidence type="ECO:0000259" key="1">
    <source>
        <dbReference type="Pfam" id="PF24864"/>
    </source>
</evidence>
<evidence type="ECO:0000313" key="3">
    <source>
        <dbReference type="Proteomes" id="UP000654922"/>
    </source>
</evidence>
<comment type="caution">
    <text evidence="2">The sequence shown here is derived from an EMBL/GenBank/DDBJ whole genome shotgun (WGS) entry which is preliminary data.</text>
</comment>